<accession>B8CUF8</accession>
<keyword evidence="3" id="KW-0378">Hydrolase</keyword>
<evidence type="ECO:0000256" key="1">
    <source>
        <dbReference type="SAM" id="MobiDB-lite"/>
    </source>
</evidence>
<evidence type="ECO:0000313" key="3">
    <source>
        <dbReference type="EMBL" id="ACJ31150.1"/>
    </source>
</evidence>
<keyword evidence="4" id="KW-1185">Reference proteome</keyword>
<dbReference type="Proteomes" id="UP000000753">
    <property type="component" value="Chromosome"/>
</dbReference>
<name>B8CUF8_SHEPW</name>
<feature type="region of interest" description="Disordered" evidence="1">
    <location>
        <begin position="1029"/>
        <end position="1049"/>
    </location>
</feature>
<sequence length="1049" mass="119438">MDNYRFKYQDAIKDKIKEHLKTASFESLEQVRLELADRIFSSLAIVAEHLNWPNIDRETFESYFEVVRKEVQSNHVTTIKAPNLLSKNKSTWLNNSRENEITWNYTERYLEYLRGQGRADTVVEEIKNSSYKILSKLADPKSQSATFVKGLVDGDVQSGKTGNFNAVINRALDSGYKLIIVLSGIMDDLRSQTQARIDKDVIGDGKGVGLRQAFGHQGDESVFQVVSITSEDEDFSRPLANADFSLNQTNIMVCKKNVSILKNILLWLKDNLPKDATKHNLPLLIIDDEADNASLNNEGHKGQNYASKINGHIRAILGIFHKKSYLGYTATPFANVIQDRNSASEEMWSVLEIKKEGSKKKIKENTEHLFDQVDNLFPDDFIFLLDTPTNYIGAHRIFETLQPSKKLPVVFDIDDYTADFPSRVTEDGDDVIGVERFDNKQDWENKVGKFGHYLDFASFSEYKKGTRASKSVDNFPIDLPNSIKDAVMCFVLGIAVRETRRKDLILSKVYQPHNTMLVHISRFTSWQNKSSKLINDFYIDIETRLKMDKPNGANSIYRKFEKVWSDYCAEIVGSIHSHLPENYIDDYMQPVSFDSISPLLVDAVSNIEVLALNSTTGKDLKYQDEKPRKVIAIGGNRLSRGFTLEGLTVSYFVRSTNYSDSLLQMGRWFGYRPGYLDCCKLFTSRDLISKYDSTSLCIDELKEEFKKMDQKGTPRDFELRVRKHPGVLQITRPTILKNTTSIKWSYQDSLVMTTELDITKEKISRVWADFKGIVSPLFSAAKINESLLTTTVSSKELIKIIELNNNFDEARNNLIKQYVNKCVEKNLLTSWTIAIKLTGSASKYSGLGILTSDDTGLPEDVQLAIRTGPAQEKGNHFYDEFIKDQRFKPTGSSANIMSGGTDMKVALEEDQILLAEKEFIIQKVFEILKDDPNISEEEALIKAQRKTKPERIYREKLTQNQGVLIFYLFDPHYVFNQVPGKVDTNIQRLLKERGQLLNEPLVGMAMGFPPISRKLDPCGEYVKGDYDLEIPDEDQDEASDELLPTDAEI</sequence>
<dbReference type="EMBL" id="CP000472">
    <property type="protein sequence ID" value="ACJ31150.1"/>
    <property type="molecule type" value="Genomic_DNA"/>
</dbReference>
<feature type="domain" description="Putative endonuclease Z1" evidence="2">
    <location>
        <begin position="482"/>
        <end position="727"/>
    </location>
</feature>
<dbReference type="STRING" id="225849.swp_4507"/>
<dbReference type="OrthoDB" id="436461at2"/>
<evidence type="ECO:0000259" key="2">
    <source>
        <dbReference type="Pfam" id="PF10593"/>
    </source>
</evidence>
<dbReference type="HOGENOM" id="CLU_007800_1_0_6"/>
<organism evidence="3 4">
    <name type="scientific">Shewanella piezotolerans (strain WP3 / JCM 13877)</name>
    <dbReference type="NCBI Taxonomy" id="225849"/>
    <lineage>
        <taxon>Bacteria</taxon>
        <taxon>Pseudomonadati</taxon>
        <taxon>Pseudomonadota</taxon>
        <taxon>Gammaproteobacteria</taxon>
        <taxon>Alteromonadales</taxon>
        <taxon>Shewanellaceae</taxon>
        <taxon>Shewanella</taxon>
    </lineage>
</organism>
<dbReference type="InterPro" id="IPR018310">
    <property type="entry name" value="Put_endonuclease_Z1-dom"/>
</dbReference>
<protein>
    <submittedName>
        <fullName evidence="3">Endonuclease</fullName>
    </submittedName>
</protein>
<proteinExistence type="predicted"/>
<dbReference type="eggNOG" id="COG1100">
    <property type="taxonomic scope" value="Bacteria"/>
</dbReference>
<gene>
    <name evidence="3" type="ordered locus">swp_4507</name>
</gene>
<feature type="compositionally biased region" description="Acidic residues" evidence="1">
    <location>
        <begin position="1029"/>
        <end position="1040"/>
    </location>
</feature>
<dbReference type="KEGG" id="swp:swp_4507"/>
<keyword evidence="3" id="KW-0255">Endonuclease</keyword>
<dbReference type="Pfam" id="PF10593">
    <property type="entry name" value="Z1"/>
    <property type="match status" value="1"/>
</dbReference>
<evidence type="ECO:0000313" key="4">
    <source>
        <dbReference type="Proteomes" id="UP000000753"/>
    </source>
</evidence>
<dbReference type="AlphaFoldDB" id="B8CUF8"/>
<keyword evidence="3" id="KW-0540">Nuclease</keyword>
<dbReference type="RefSeq" id="WP_020914480.1">
    <property type="nucleotide sequence ID" value="NC_011566.1"/>
</dbReference>
<dbReference type="GO" id="GO:0004519">
    <property type="term" value="F:endonuclease activity"/>
    <property type="evidence" value="ECO:0007669"/>
    <property type="project" value="UniProtKB-KW"/>
</dbReference>
<reference evidence="3 4" key="1">
    <citation type="journal article" date="2008" name="PLoS ONE">
        <title>Environmental adaptation: genomic analysis of the piezotolerant and psychrotolerant deep-sea iron reducing bacterium Shewanella piezotolerans WP3.</title>
        <authorList>
            <person name="Wang F."/>
            <person name="Wang J."/>
            <person name="Jian H."/>
            <person name="Zhang B."/>
            <person name="Li S."/>
            <person name="Wang F."/>
            <person name="Zeng X."/>
            <person name="Gao L."/>
            <person name="Bartlett D.H."/>
            <person name="Yu J."/>
            <person name="Hu S."/>
            <person name="Xiao X."/>
        </authorList>
    </citation>
    <scope>NUCLEOTIDE SEQUENCE [LARGE SCALE GENOMIC DNA]</scope>
    <source>
        <strain evidence="4">WP3 / JCM 13877</strain>
    </source>
</reference>